<sequence length="69" mass="7590">MKITKATTVEDVITNVPLSVKYLCDKGIRCIKCGEPIWGTIEDLAKEKGLTSSEIDALVVDLQNLPTRN</sequence>
<dbReference type="RefSeq" id="WP_092436500.1">
    <property type="nucleotide sequence ID" value="NZ_FMYP01000012.1"/>
</dbReference>
<dbReference type="EMBL" id="FMYP01000012">
    <property type="protein sequence ID" value="SDB96202.1"/>
    <property type="molecule type" value="Genomic_DNA"/>
</dbReference>
<dbReference type="InterPro" id="IPR038062">
    <property type="entry name" value="ScdA-like_N_sf"/>
</dbReference>
<evidence type="ECO:0008006" key="3">
    <source>
        <dbReference type="Google" id="ProtNLM"/>
    </source>
</evidence>
<dbReference type="OrthoDB" id="47460at2"/>
<keyword evidence="2" id="KW-1185">Reference proteome</keyword>
<dbReference type="Proteomes" id="UP000199452">
    <property type="component" value="Unassembled WGS sequence"/>
</dbReference>
<gene>
    <name evidence="1" type="ORF">SAMN05216323_101253</name>
</gene>
<name>A0A1G6HPN7_9BACT</name>
<reference evidence="1 2" key="1">
    <citation type="submission" date="2016-09" db="EMBL/GenBank/DDBJ databases">
        <authorList>
            <person name="Capua I."/>
            <person name="De Benedictis P."/>
            <person name="Joannis T."/>
            <person name="Lombin L.H."/>
            <person name="Cattoli G."/>
        </authorList>
    </citation>
    <scope>NUCLEOTIDE SEQUENCE [LARGE SCALE GENOMIC DNA]</scope>
    <source>
        <strain evidence="1 2">A7P-90m</strain>
    </source>
</reference>
<evidence type="ECO:0000313" key="2">
    <source>
        <dbReference type="Proteomes" id="UP000199452"/>
    </source>
</evidence>
<accession>A0A1G6HPN7</accession>
<dbReference type="AlphaFoldDB" id="A0A1G6HPN7"/>
<dbReference type="SUPFAM" id="SSF140683">
    <property type="entry name" value="SP0561-like"/>
    <property type="match status" value="1"/>
</dbReference>
<dbReference type="Gene3D" id="1.10.3910.10">
    <property type="entry name" value="SP0561-like"/>
    <property type="match status" value="1"/>
</dbReference>
<proteinExistence type="predicted"/>
<evidence type="ECO:0000313" key="1">
    <source>
        <dbReference type="EMBL" id="SDB96202.1"/>
    </source>
</evidence>
<organism evidence="1 2">
    <name type="scientific">Williamwhitmania taraxaci</name>
    <dbReference type="NCBI Taxonomy" id="1640674"/>
    <lineage>
        <taxon>Bacteria</taxon>
        <taxon>Pseudomonadati</taxon>
        <taxon>Bacteroidota</taxon>
        <taxon>Bacteroidia</taxon>
        <taxon>Bacteroidales</taxon>
        <taxon>Williamwhitmaniaceae</taxon>
        <taxon>Williamwhitmania</taxon>
    </lineage>
</organism>
<protein>
    <recommendedName>
        <fullName evidence="3">Hybrid cluster protein-associated redox disulfide domain-containing protein</fullName>
    </recommendedName>
</protein>